<dbReference type="InterPro" id="IPR004013">
    <property type="entry name" value="PHP_dom"/>
</dbReference>
<dbReference type="STRING" id="36849.OXPF_20490"/>
<dbReference type="Gene3D" id="3.20.20.140">
    <property type="entry name" value="Metal-dependent hydrolases"/>
    <property type="match status" value="1"/>
</dbReference>
<dbReference type="OrthoDB" id="9791620at2"/>
<dbReference type="PATRIC" id="fig|36849.3.peg.2166"/>
<keyword evidence="2" id="KW-0548">Nucleotidyltransferase</keyword>
<dbReference type="GO" id="GO:0004534">
    <property type="term" value="F:5'-3' RNA exonuclease activity"/>
    <property type="evidence" value="ECO:0007669"/>
    <property type="project" value="TreeGrafter"/>
</dbReference>
<evidence type="ECO:0000313" key="3">
    <source>
        <dbReference type="Proteomes" id="UP000050326"/>
    </source>
</evidence>
<gene>
    <name evidence="2" type="primary">polC_1</name>
    <name evidence="2" type="ORF">OXPF_20490</name>
</gene>
<dbReference type="SUPFAM" id="SSF89550">
    <property type="entry name" value="PHP domain-like"/>
    <property type="match status" value="1"/>
</dbReference>
<dbReference type="Proteomes" id="UP000050326">
    <property type="component" value="Unassembled WGS sequence"/>
</dbReference>
<evidence type="ECO:0000259" key="1">
    <source>
        <dbReference type="SMART" id="SM00481"/>
    </source>
</evidence>
<sequence length="279" mass="31067">MSRADLHIHSKFSDGQLTPEEIIDWALLKGLKAISITDHDTISAIDIAENYAKIKGIEVVPGIELSTEYEGAEVHILGYFFDYHCQSLNNLIDKLKNSRADRAKKMVEKLKKMGISIEYSDIDVDKSGISSIGRPHIARALIKKGYCLSIEEAFDKYIGYNKPAYAERYKISPFEAIKLIIECGGFASLAHPGLIVHIEKENLIKKLKNWGLGGIEVFHTRHSDEDSNYFNSIALRLSLIATGGTDCHGELINGEPIIGKVTVPYENVELIKNSIIHGN</sequence>
<keyword evidence="2" id="KW-0808">Transferase</keyword>
<keyword evidence="3" id="KW-1185">Reference proteome</keyword>
<dbReference type="Pfam" id="PF02811">
    <property type="entry name" value="PHP"/>
    <property type="match status" value="1"/>
</dbReference>
<name>A0A0P8WMY4_9CLOT</name>
<dbReference type="InterPro" id="IPR003141">
    <property type="entry name" value="Pol/His_phosphatase_N"/>
</dbReference>
<organism evidence="2 3">
    <name type="scientific">Oxobacter pfennigii</name>
    <dbReference type="NCBI Taxonomy" id="36849"/>
    <lineage>
        <taxon>Bacteria</taxon>
        <taxon>Bacillati</taxon>
        <taxon>Bacillota</taxon>
        <taxon>Clostridia</taxon>
        <taxon>Eubacteriales</taxon>
        <taxon>Clostridiaceae</taxon>
        <taxon>Oxobacter</taxon>
    </lineage>
</organism>
<dbReference type="GO" id="GO:0003887">
    <property type="term" value="F:DNA-directed DNA polymerase activity"/>
    <property type="evidence" value="ECO:0007669"/>
    <property type="project" value="UniProtKB-EC"/>
</dbReference>
<dbReference type="SMART" id="SM00481">
    <property type="entry name" value="POLIIIAc"/>
    <property type="match status" value="1"/>
</dbReference>
<dbReference type="Gene3D" id="1.10.150.650">
    <property type="match status" value="1"/>
</dbReference>
<reference evidence="2 3" key="1">
    <citation type="submission" date="2015-09" db="EMBL/GenBank/DDBJ databases">
        <title>Genome sequence of Oxobacter pfennigii DSM 3222.</title>
        <authorList>
            <person name="Poehlein A."/>
            <person name="Bengelsdorf F.R."/>
            <person name="Schiel-Bengelsdorf B."/>
            <person name="Duerre P."/>
            <person name="Daniel R."/>
        </authorList>
    </citation>
    <scope>NUCLEOTIDE SEQUENCE [LARGE SCALE GENOMIC DNA]</scope>
    <source>
        <strain evidence="2 3">DSM 3222</strain>
    </source>
</reference>
<evidence type="ECO:0000313" key="2">
    <source>
        <dbReference type="EMBL" id="KPU43884.1"/>
    </source>
</evidence>
<dbReference type="InterPro" id="IPR016195">
    <property type="entry name" value="Pol/histidinol_Pase-like"/>
</dbReference>
<dbReference type="AlphaFoldDB" id="A0A0P8WMY4"/>
<dbReference type="InterPro" id="IPR052018">
    <property type="entry name" value="PHP_domain"/>
</dbReference>
<dbReference type="GO" id="GO:0035312">
    <property type="term" value="F:5'-3' DNA exonuclease activity"/>
    <property type="evidence" value="ECO:0007669"/>
    <property type="project" value="TreeGrafter"/>
</dbReference>
<feature type="domain" description="Polymerase/histidinol phosphatase N-terminal" evidence="1">
    <location>
        <begin position="4"/>
        <end position="69"/>
    </location>
</feature>
<dbReference type="RefSeq" id="WP_054875100.1">
    <property type="nucleotide sequence ID" value="NZ_LKET01000032.1"/>
</dbReference>
<dbReference type="EMBL" id="LKET01000032">
    <property type="protein sequence ID" value="KPU43884.1"/>
    <property type="molecule type" value="Genomic_DNA"/>
</dbReference>
<comment type="caution">
    <text evidence="2">The sequence shown here is derived from an EMBL/GenBank/DDBJ whole genome shotgun (WGS) entry which is preliminary data.</text>
</comment>
<protein>
    <submittedName>
        <fullName evidence="2">DNA polymerase III PolC-type</fullName>
        <ecNumber evidence="2">2.7.7.7</ecNumber>
    </submittedName>
</protein>
<accession>A0A0P8WMY4</accession>
<dbReference type="EC" id="2.7.7.7" evidence="2"/>
<proteinExistence type="predicted"/>
<dbReference type="PANTHER" id="PTHR42924">
    <property type="entry name" value="EXONUCLEASE"/>
    <property type="match status" value="1"/>
</dbReference>
<dbReference type="PANTHER" id="PTHR42924:SF3">
    <property type="entry name" value="POLYMERASE_HISTIDINOL PHOSPHATASE N-TERMINAL DOMAIN-CONTAINING PROTEIN"/>
    <property type="match status" value="1"/>
</dbReference>
<dbReference type="CDD" id="cd07438">
    <property type="entry name" value="PHP_HisPPase_AMP"/>
    <property type="match status" value="1"/>
</dbReference>